<sequence length="189" mass="19511">MSEPVSALGGAAYQGFCKVQEAGPVGMLTLRGNFASQVFVNAVKTSVGVAMPKVRAIVTEGDRSLAWMSPDEVLLILPHAELAAVRTRLTEALAGEHALVVDVSDARAVLTVSGAGAREVLAKLCPVDLAPDAFGPGEMRRTRAAQVAAAIWMSGEEEFTLIAFRSVAGYVMGLLTAAAAPGGEVGVFA</sequence>
<organism evidence="1 4">
    <name type="scientific">Allgaiera indica</name>
    <dbReference type="NCBI Taxonomy" id="765699"/>
    <lineage>
        <taxon>Bacteria</taxon>
        <taxon>Pseudomonadati</taxon>
        <taxon>Pseudomonadota</taxon>
        <taxon>Alphaproteobacteria</taxon>
        <taxon>Rhodobacterales</taxon>
        <taxon>Paracoccaceae</taxon>
        <taxon>Allgaiera</taxon>
    </lineage>
</organism>
<reference evidence="1" key="3">
    <citation type="submission" date="2023-06" db="EMBL/GenBank/DDBJ databases">
        <authorList>
            <person name="Sun Q."/>
            <person name="Zhou Y."/>
        </authorList>
    </citation>
    <scope>NUCLEOTIDE SEQUENCE</scope>
    <source>
        <strain evidence="1">CGMCC 1.10859</strain>
    </source>
</reference>
<dbReference type="Proteomes" id="UP000199541">
    <property type="component" value="Unassembled WGS sequence"/>
</dbReference>
<evidence type="ECO:0000313" key="4">
    <source>
        <dbReference type="Proteomes" id="UP000634647"/>
    </source>
</evidence>
<dbReference type="Pfam" id="PF04268">
    <property type="entry name" value="SoxG"/>
    <property type="match status" value="1"/>
</dbReference>
<dbReference type="AlphaFoldDB" id="A0AAN4ZZK6"/>
<protein>
    <submittedName>
        <fullName evidence="1">Sarcosine oxidase subunit gamma</fullName>
    </submittedName>
</protein>
<proteinExistence type="predicted"/>
<dbReference type="SUPFAM" id="SSF103025">
    <property type="entry name" value="Folate-binding domain"/>
    <property type="match status" value="1"/>
</dbReference>
<keyword evidence="3" id="KW-1185">Reference proteome</keyword>
<evidence type="ECO:0000313" key="2">
    <source>
        <dbReference type="EMBL" id="SDW63122.1"/>
    </source>
</evidence>
<dbReference type="RefSeq" id="WP_035843133.1">
    <property type="nucleotide sequence ID" value="NZ_FNOB01000005.1"/>
</dbReference>
<evidence type="ECO:0000313" key="3">
    <source>
        <dbReference type="Proteomes" id="UP000199541"/>
    </source>
</evidence>
<name>A0AAN4ZZK6_9RHOB</name>
<gene>
    <name evidence="1" type="ORF">GCM10008024_11550</name>
    <name evidence="2" type="ORF">SAMN05444006_105158</name>
</gene>
<dbReference type="InterPro" id="IPR007375">
    <property type="entry name" value="SoxG"/>
</dbReference>
<accession>A0AAN4ZZK6</accession>
<dbReference type="Proteomes" id="UP000634647">
    <property type="component" value="Unassembled WGS sequence"/>
</dbReference>
<dbReference type="Gene3D" id="3.30.70.1520">
    <property type="entry name" value="Heterotetrameric sarcosine oxidase"/>
    <property type="match status" value="1"/>
</dbReference>
<comment type="caution">
    <text evidence="1">The sequence shown here is derived from an EMBL/GenBank/DDBJ whole genome shotgun (WGS) entry which is preliminary data.</text>
</comment>
<reference evidence="2 3" key="2">
    <citation type="submission" date="2016-10" db="EMBL/GenBank/DDBJ databases">
        <authorList>
            <person name="Varghese N."/>
            <person name="Submissions S."/>
        </authorList>
    </citation>
    <scope>NUCLEOTIDE SEQUENCE [LARGE SCALE GENOMIC DNA]</scope>
    <source>
        <strain evidence="2 3">DSM 24802</strain>
    </source>
</reference>
<dbReference type="Gene3D" id="3.30.1360.120">
    <property type="entry name" value="Probable tRNA modification gtpase trme, domain 1"/>
    <property type="match status" value="1"/>
</dbReference>
<dbReference type="InterPro" id="IPR027266">
    <property type="entry name" value="TrmE/GcvT-like"/>
</dbReference>
<evidence type="ECO:0000313" key="1">
    <source>
        <dbReference type="EMBL" id="GHE00359.1"/>
    </source>
</evidence>
<reference evidence="1" key="1">
    <citation type="journal article" date="2014" name="Int. J. Syst. Evol. Microbiol.">
        <title>Complete genome sequence of Corynebacterium casei LMG S-19264T (=DSM 44701T), isolated from a smear-ripened cheese.</title>
        <authorList>
            <consortium name="US DOE Joint Genome Institute (JGI-PGF)"/>
            <person name="Walter F."/>
            <person name="Albersmeier A."/>
            <person name="Kalinowski J."/>
            <person name="Ruckert C."/>
        </authorList>
    </citation>
    <scope>NUCLEOTIDE SEQUENCE</scope>
    <source>
        <strain evidence="1">CGMCC 1.10859</strain>
    </source>
</reference>
<dbReference type="EMBL" id="FNOB01000005">
    <property type="protein sequence ID" value="SDW63122.1"/>
    <property type="molecule type" value="Genomic_DNA"/>
</dbReference>
<dbReference type="EMBL" id="BNAB01000004">
    <property type="protein sequence ID" value="GHE00359.1"/>
    <property type="molecule type" value="Genomic_DNA"/>
</dbReference>